<evidence type="ECO:0000313" key="2">
    <source>
        <dbReference type="Ensembl" id="ENSAPEP00000029781.1"/>
    </source>
</evidence>
<dbReference type="GO" id="GO:0000166">
    <property type="term" value="F:nucleotide binding"/>
    <property type="evidence" value="ECO:0007669"/>
    <property type="project" value="InterPro"/>
</dbReference>
<dbReference type="OMA" id="KKCPIRT"/>
<organism evidence="2 3">
    <name type="scientific">Amphiprion percula</name>
    <name type="common">Orange clownfish</name>
    <name type="synonym">Lutjanus percula</name>
    <dbReference type="NCBI Taxonomy" id="161767"/>
    <lineage>
        <taxon>Eukaryota</taxon>
        <taxon>Metazoa</taxon>
        <taxon>Chordata</taxon>
        <taxon>Craniata</taxon>
        <taxon>Vertebrata</taxon>
        <taxon>Euteleostomi</taxon>
        <taxon>Actinopterygii</taxon>
        <taxon>Neopterygii</taxon>
        <taxon>Teleostei</taxon>
        <taxon>Neoteleostei</taxon>
        <taxon>Acanthomorphata</taxon>
        <taxon>Ovalentaria</taxon>
        <taxon>Pomacentridae</taxon>
        <taxon>Amphiprion</taxon>
    </lineage>
</organism>
<reference evidence="2 3" key="1">
    <citation type="submission" date="2018-03" db="EMBL/GenBank/DDBJ databases">
        <title>Finding Nemo's genes: A chromosome-scale reference assembly of the genome of the orange clownfish Amphiprion percula.</title>
        <authorList>
            <person name="Lehmann R."/>
        </authorList>
    </citation>
    <scope>NUCLEOTIDE SEQUENCE</scope>
</reference>
<dbReference type="InterPro" id="IPR010394">
    <property type="entry name" value="5-nucleotidase"/>
</dbReference>
<accession>A0A3P8TYU4</accession>
<feature type="region of interest" description="Disordered" evidence="1">
    <location>
        <begin position="1"/>
        <end position="32"/>
    </location>
</feature>
<dbReference type="AlphaFoldDB" id="A0A3P8TYU4"/>
<keyword evidence="3" id="KW-1185">Reference proteome</keyword>
<reference evidence="2" key="2">
    <citation type="submission" date="2025-08" db="UniProtKB">
        <authorList>
            <consortium name="Ensembl"/>
        </authorList>
    </citation>
    <scope>IDENTIFICATION</scope>
</reference>
<dbReference type="GO" id="GO:0009117">
    <property type="term" value="P:nucleotide metabolic process"/>
    <property type="evidence" value="ECO:0007669"/>
    <property type="project" value="InterPro"/>
</dbReference>
<dbReference type="GO" id="GO:0000287">
    <property type="term" value="F:magnesium ion binding"/>
    <property type="evidence" value="ECO:0007669"/>
    <property type="project" value="InterPro"/>
</dbReference>
<gene>
    <name evidence="2" type="primary">NT5C1A</name>
</gene>
<dbReference type="Pfam" id="PF06189">
    <property type="entry name" value="5-nucleotidase"/>
    <property type="match status" value="1"/>
</dbReference>
<dbReference type="STRING" id="161767.ENSAPEP00000029781"/>
<dbReference type="GeneTree" id="ENSGT00390000017767"/>
<dbReference type="Proteomes" id="UP000265080">
    <property type="component" value="Chromosome 18"/>
</dbReference>
<dbReference type="GO" id="GO:0008253">
    <property type="term" value="F:5'-nucleotidase activity"/>
    <property type="evidence" value="ECO:0007669"/>
    <property type="project" value="InterPro"/>
</dbReference>
<feature type="compositionally biased region" description="Polar residues" evidence="1">
    <location>
        <begin position="1"/>
        <end position="12"/>
    </location>
</feature>
<sequence length="310" mass="34380">MSSYSNPSTSPGQDLKKKASSGKTKRMKSDTGSPVTIAMVSELLFRKEQQSTGPALLFVKALKAVNAKLEELYPKSKELFKVLLIGDSSSDSLNKAIRDHELEELITVLDVSDEDLISELQRTNTHLYLSTEPGLNKVQEALSQGIAAAIMKSPENIEQTEEGQLRVVFDGDAVLFSNESEKVFKRGLKAYLNNEQENVEIPMEEGPFKSFLEVLERLKMKLQEKGLYRNCPIRTYLVTSRGAGSDGYRALNSLRMWGLEVDEAVFLGGTKKGPTLEKIHPHIFFDDQQSHINAALEVGTVACLVPINSD</sequence>
<dbReference type="PANTHER" id="PTHR31367">
    <property type="entry name" value="CYTOSOLIC 5'-NUCLEOTIDASE 1 FAMILY MEMBER"/>
    <property type="match status" value="1"/>
</dbReference>
<dbReference type="Ensembl" id="ENSAPET00000030579.1">
    <property type="protein sequence ID" value="ENSAPEP00000029781.1"/>
    <property type="gene ID" value="ENSAPEG00000021173.1"/>
</dbReference>
<evidence type="ECO:0000313" key="3">
    <source>
        <dbReference type="Proteomes" id="UP000265080"/>
    </source>
</evidence>
<dbReference type="GO" id="GO:0005829">
    <property type="term" value="C:cytosol"/>
    <property type="evidence" value="ECO:0007669"/>
    <property type="project" value="TreeGrafter"/>
</dbReference>
<evidence type="ECO:0000256" key="1">
    <source>
        <dbReference type="SAM" id="MobiDB-lite"/>
    </source>
</evidence>
<dbReference type="Gene3D" id="3.40.50.2000">
    <property type="entry name" value="Glycogen Phosphorylase B"/>
    <property type="match status" value="1"/>
</dbReference>
<name>A0A3P8TYU4_AMPPE</name>
<dbReference type="GO" id="GO:0046085">
    <property type="term" value="P:adenosine metabolic process"/>
    <property type="evidence" value="ECO:0007669"/>
    <property type="project" value="TreeGrafter"/>
</dbReference>
<proteinExistence type="predicted"/>
<protein>
    <submittedName>
        <fullName evidence="2">5'-nucleotidase, cytosolic IA</fullName>
    </submittedName>
</protein>
<reference evidence="2" key="3">
    <citation type="submission" date="2025-09" db="UniProtKB">
        <authorList>
            <consortium name="Ensembl"/>
        </authorList>
    </citation>
    <scope>IDENTIFICATION</scope>
</reference>
<dbReference type="PANTHER" id="PTHR31367:SF5">
    <property type="entry name" value="CYTOSOLIC 5'-NUCLEOTIDASE 1A"/>
    <property type="match status" value="1"/>
</dbReference>